<organism evidence="2 3">
    <name type="scientific">Brachionus calyciflorus</name>
    <dbReference type="NCBI Taxonomy" id="104777"/>
    <lineage>
        <taxon>Eukaryota</taxon>
        <taxon>Metazoa</taxon>
        <taxon>Spiralia</taxon>
        <taxon>Gnathifera</taxon>
        <taxon>Rotifera</taxon>
        <taxon>Eurotatoria</taxon>
        <taxon>Monogononta</taxon>
        <taxon>Pseudotrocha</taxon>
        <taxon>Ploima</taxon>
        <taxon>Brachionidae</taxon>
        <taxon>Brachionus</taxon>
    </lineage>
</organism>
<name>A0A813SEZ7_9BILA</name>
<accession>A0A813SEZ7</accession>
<feature type="region of interest" description="Disordered" evidence="1">
    <location>
        <begin position="43"/>
        <end position="81"/>
    </location>
</feature>
<protein>
    <submittedName>
        <fullName evidence="2">Uncharacterized protein</fullName>
    </submittedName>
</protein>
<dbReference type="Proteomes" id="UP000663879">
    <property type="component" value="Unassembled WGS sequence"/>
</dbReference>
<keyword evidence="3" id="KW-1185">Reference proteome</keyword>
<feature type="compositionally biased region" description="Basic and acidic residues" evidence="1">
    <location>
        <begin position="43"/>
        <end position="54"/>
    </location>
</feature>
<dbReference type="EMBL" id="CAJNOC010000716">
    <property type="protein sequence ID" value="CAF0795364.1"/>
    <property type="molecule type" value="Genomic_DNA"/>
</dbReference>
<evidence type="ECO:0000256" key="1">
    <source>
        <dbReference type="SAM" id="MobiDB-lite"/>
    </source>
</evidence>
<evidence type="ECO:0000313" key="3">
    <source>
        <dbReference type="Proteomes" id="UP000663879"/>
    </source>
</evidence>
<feature type="compositionally biased region" description="Basic residues" evidence="1">
    <location>
        <begin position="58"/>
        <end position="68"/>
    </location>
</feature>
<sequence length="81" mass="9881">FLDDNVKKPSYWMPLDPDIYLPYHHKLNRVPCLFEPFQKDFKRNYKQSPEEKTPNKPFTKRKKKSKNKRANETTKQNLNNQ</sequence>
<proteinExistence type="predicted"/>
<evidence type="ECO:0000313" key="2">
    <source>
        <dbReference type="EMBL" id="CAF0795364.1"/>
    </source>
</evidence>
<comment type="caution">
    <text evidence="2">The sequence shown here is derived from an EMBL/GenBank/DDBJ whole genome shotgun (WGS) entry which is preliminary data.</text>
</comment>
<dbReference type="OrthoDB" id="6288737at2759"/>
<gene>
    <name evidence="2" type="ORF">OXX778_LOCUS6186</name>
</gene>
<reference evidence="2" key="1">
    <citation type="submission" date="2021-02" db="EMBL/GenBank/DDBJ databases">
        <authorList>
            <person name="Nowell W R."/>
        </authorList>
    </citation>
    <scope>NUCLEOTIDE SEQUENCE</scope>
    <source>
        <strain evidence="2">Ploen Becks lab</strain>
    </source>
</reference>
<feature type="non-terminal residue" evidence="2">
    <location>
        <position position="1"/>
    </location>
</feature>
<dbReference type="AlphaFoldDB" id="A0A813SEZ7"/>